<feature type="transmembrane region" description="Helical" evidence="1">
    <location>
        <begin position="145"/>
        <end position="170"/>
    </location>
</feature>
<gene>
    <name evidence="2" type="primary">Gpr143</name>
    <name evidence="2" type="ORF">g.13965</name>
</gene>
<keyword evidence="2" id="KW-0675">Receptor</keyword>
<reference evidence="2" key="1">
    <citation type="submission" date="2015-07" db="EMBL/GenBank/DDBJ databases">
        <title>Transcriptome Assembly of Anthurium amnicola.</title>
        <authorList>
            <person name="Suzuki J."/>
        </authorList>
    </citation>
    <scope>NUCLEOTIDE SEQUENCE</scope>
</reference>
<organism evidence="2">
    <name type="scientific">Anthurium amnicola</name>
    <dbReference type="NCBI Taxonomy" id="1678845"/>
    <lineage>
        <taxon>Eukaryota</taxon>
        <taxon>Viridiplantae</taxon>
        <taxon>Streptophyta</taxon>
        <taxon>Embryophyta</taxon>
        <taxon>Tracheophyta</taxon>
        <taxon>Spermatophyta</taxon>
        <taxon>Magnoliopsida</taxon>
        <taxon>Liliopsida</taxon>
        <taxon>Araceae</taxon>
        <taxon>Pothoideae</taxon>
        <taxon>Potheae</taxon>
        <taxon>Anthurium</taxon>
    </lineage>
</organism>
<feature type="transmembrane region" description="Helical" evidence="1">
    <location>
        <begin position="225"/>
        <end position="242"/>
    </location>
</feature>
<keyword evidence="1" id="KW-0812">Transmembrane</keyword>
<dbReference type="AlphaFoldDB" id="A0A1D1XGJ4"/>
<feature type="transmembrane region" description="Helical" evidence="1">
    <location>
        <begin position="274"/>
        <end position="292"/>
    </location>
</feature>
<accession>A0A1D1XGJ4</accession>
<dbReference type="EMBL" id="GDJX01026423">
    <property type="protein sequence ID" value="JAT41513.1"/>
    <property type="molecule type" value="Transcribed_RNA"/>
</dbReference>
<protein>
    <submittedName>
        <fullName evidence="2">G-protein coupled receptor 143</fullName>
    </submittedName>
</protein>
<sequence length="316" mass="36074">MGSQQRNYPVENLNSGYGAYIQDYDSNRLQADTQSSSYFGSQQSKFSSKMSEYESAKKPLVSGTDDKGFQYRSPEVGRVIPRGEIINRIVPYWELFVSNAGLFGYHIVSSAAKNIGTDDAVNILFFKGCNSEHAQSNLDVCATSILSWSLVGGSLFYLAFVSILAFLLFVECKRQGYPATFTALWNSPFFLVCYFFKETNRIDLLTIPNKFVGFKKWTRLHMHRLGLAVYSLITTVIIIYYLNTNKTVDQDDLKIQKLYKAGDTFYKLYNPFYLPYYAAMYFYVKTILSCAIEIKNFSNINNPELVGINYTSLKIH</sequence>
<proteinExistence type="predicted"/>
<evidence type="ECO:0000256" key="1">
    <source>
        <dbReference type="SAM" id="Phobius"/>
    </source>
</evidence>
<keyword evidence="1" id="KW-0472">Membrane</keyword>
<name>A0A1D1XGJ4_9ARAE</name>
<keyword evidence="1" id="KW-1133">Transmembrane helix</keyword>
<feature type="transmembrane region" description="Helical" evidence="1">
    <location>
        <begin position="176"/>
        <end position="196"/>
    </location>
</feature>
<evidence type="ECO:0000313" key="2">
    <source>
        <dbReference type="EMBL" id="JAT41513.1"/>
    </source>
</evidence>